<dbReference type="InterPro" id="IPR003961">
    <property type="entry name" value="FN3_dom"/>
</dbReference>
<keyword evidence="1" id="KW-0378">Hydrolase</keyword>
<feature type="region of interest" description="Disordered" evidence="3">
    <location>
        <begin position="364"/>
        <end position="507"/>
    </location>
</feature>
<keyword evidence="1" id="KW-0326">Glycosidase</keyword>
<evidence type="ECO:0000256" key="3">
    <source>
        <dbReference type="SAM" id="MobiDB-lite"/>
    </source>
</evidence>
<accession>A0A9W6RV73</accession>
<protein>
    <recommendedName>
        <fullName evidence="4">Fibronectin type-III domain-containing protein</fullName>
    </recommendedName>
</protein>
<feature type="compositionally biased region" description="Pro residues" evidence="3">
    <location>
        <begin position="455"/>
        <end position="468"/>
    </location>
</feature>
<dbReference type="Proteomes" id="UP001165135">
    <property type="component" value="Unassembled WGS sequence"/>
</dbReference>
<evidence type="ECO:0000313" key="5">
    <source>
        <dbReference type="EMBL" id="GLY80500.1"/>
    </source>
</evidence>
<dbReference type="InterPro" id="IPR015943">
    <property type="entry name" value="WD40/YVTN_repeat-like_dom_sf"/>
</dbReference>
<evidence type="ECO:0000256" key="1">
    <source>
        <dbReference type="ARBA" id="ARBA00023295"/>
    </source>
</evidence>
<evidence type="ECO:0000259" key="4">
    <source>
        <dbReference type="PROSITE" id="PS50853"/>
    </source>
</evidence>
<dbReference type="Gene3D" id="2.60.40.10">
    <property type="entry name" value="Immunoglobulins"/>
    <property type="match status" value="1"/>
</dbReference>
<dbReference type="AlphaFoldDB" id="A0A9W6RV73"/>
<keyword evidence="2" id="KW-0119">Carbohydrate metabolism</keyword>
<feature type="compositionally biased region" description="Low complexity" evidence="3">
    <location>
        <begin position="435"/>
        <end position="454"/>
    </location>
</feature>
<proteinExistence type="predicted"/>
<reference evidence="5" key="1">
    <citation type="submission" date="2023-03" db="EMBL/GenBank/DDBJ databases">
        <title>Actinoallomurus iriomotensis NBRC 103681.</title>
        <authorList>
            <person name="Ichikawa N."/>
            <person name="Sato H."/>
            <person name="Tonouchi N."/>
        </authorList>
    </citation>
    <scope>NUCLEOTIDE SEQUENCE</scope>
    <source>
        <strain evidence="5">NBRC 103681</strain>
    </source>
</reference>
<name>A0A9W6RV73_9ACTN</name>
<feature type="domain" description="Fibronectin type-III" evidence="4">
    <location>
        <begin position="480"/>
        <end position="573"/>
    </location>
</feature>
<dbReference type="Pfam" id="PF00041">
    <property type="entry name" value="fn3"/>
    <property type="match status" value="1"/>
</dbReference>
<evidence type="ECO:0000313" key="6">
    <source>
        <dbReference type="Proteomes" id="UP001165135"/>
    </source>
</evidence>
<dbReference type="SUPFAM" id="SSF51004">
    <property type="entry name" value="C-terminal (heme d1) domain of cytochrome cd1-nitrite reductase"/>
    <property type="match status" value="1"/>
</dbReference>
<sequence>MLGSLQNLARRTVRALLARRTPGRTIAGGLAATLLLAGVAFVAGKGIASAGFSTHAGTAWLGTTPRGSVTLVDATSGRPSAEIVLPGTAGHRLQISQDGDTILVYDPSTGVLTKIDSGRLTAGPARATVPGVRLVAGAKAAYLVDYGAGTAQRIDLATLENVGPVIRVPGHLGTAGVDGQGTLWVPRSDDGMAVPVTSNGLGTPVDVQGRGSSMAVSIVGGRPVVVDGTKGRVSVLTATGVAWSAALPGAGSGAALLAPSAQDKGRLPLVDKAGGRLFVVDTDAHKVRAVRLDTGGGHDLGAPAMNGDRVYVPDQTTGSVLVYSTSRNTWEPSFPVSGKAGPIDTLPQNDAVYFNDTESSHAVMVGADGTPRPVRKFTPAQPGAKKSPSPAGPVLPGSTPSVPAIRPSVPGSGPSGPVTRRTPGPGVPSRPYGKSTSPGIPTTPSDTPTDGTSTPTPPTTPTPTPPTTPTTQPTTPAPEPPGAPTGVDAAPQPGGSIRVSWTPPSGAPKNISYTVSYTDGGDSSGSVQTTSTVLTVDATRLVFLRTYTFSVTAHTDGGDSPAATAKARSGGDGKSFTVDVSKTTTDPVNPCTDLPNCRATMRQDPTHDSAATGEAPQGSTVVGYCHKDGQSIGDDDGVRSTQWVLIESGGKRGYVSTLWLGGANAYQSVWPCP</sequence>
<dbReference type="EMBL" id="BSTJ01000014">
    <property type="protein sequence ID" value="GLY80500.1"/>
    <property type="molecule type" value="Genomic_DNA"/>
</dbReference>
<dbReference type="GO" id="GO:0016798">
    <property type="term" value="F:hydrolase activity, acting on glycosyl bonds"/>
    <property type="evidence" value="ECO:0007669"/>
    <property type="project" value="UniProtKB-KW"/>
</dbReference>
<dbReference type="InterPro" id="IPR013783">
    <property type="entry name" value="Ig-like_fold"/>
</dbReference>
<dbReference type="CDD" id="cd00063">
    <property type="entry name" value="FN3"/>
    <property type="match status" value="1"/>
</dbReference>
<comment type="caution">
    <text evidence="5">The sequence shown here is derived from an EMBL/GenBank/DDBJ whole genome shotgun (WGS) entry which is preliminary data.</text>
</comment>
<dbReference type="SUPFAM" id="SSF49265">
    <property type="entry name" value="Fibronectin type III"/>
    <property type="match status" value="1"/>
</dbReference>
<dbReference type="GO" id="GO:0000272">
    <property type="term" value="P:polysaccharide catabolic process"/>
    <property type="evidence" value="ECO:0007669"/>
    <property type="project" value="UniProtKB-KW"/>
</dbReference>
<evidence type="ECO:0000256" key="2">
    <source>
        <dbReference type="ARBA" id="ARBA00023326"/>
    </source>
</evidence>
<dbReference type="InterPro" id="IPR036116">
    <property type="entry name" value="FN3_sf"/>
</dbReference>
<gene>
    <name evidence="5" type="ORF">Airi01_087670</name>
</gene>
<dbReference type="InterPro" id="IPR011048">
    <property type="entry name" value="Haem_d1_sf"/>
</dbReference>
<keyword evidence="2" id="KW-0624">Polysaccharide degradation</keyword>
<feature type="compositionally biased region" description="Low complexity" evidence="3">
    <location>
        <begin position="407"/>
        <end position="418"/>
    </location>
</feature>
<dbReference type="SMART" id="SM00060">
    <property type="entry name" value="FN3"/>
    <property type="match status" value="1"/>
</dbReference>
<dbReference type="PROSITE" id="PS50853">
    <property type="entry name" value="FN3"/>
    <property type="match status" value="1"/>
</dbReference>
<dbReference type="Gene3D" id="2.130.10.10">
    <property type="entry name" value="YVTN repeat-like/Quinoprotein amine dehydrogenase"/>
    <property type="match status" value="1"/>
</dbReference>
<dbReference type="RefSeq" id="WP_285633509.1">
    <property type="nucleotide sequence ID" value="NZ_BSTJ01000014.1"/>
</dbReference>
<organism evidence="5 6">
    <name type="scientific">Actinoallomurus iriomotensis</name>
    <dbReference type="NCBI Taxonomy" id="478107"/>
    <lineage>
        <taxon>Bacteria</taxon>
        <taxon>Bacillati</taxon>
        <taxon>Actinomycetota</taxon>
        <taxon>Actinomycetes</taxon>
        <taxon>Streptosporangiales</taxon>
        <taxon>Thermomonosporaceae</taxon>
        <taxon>Actinoallomurus</taxon>
    </lineage>
</organism>